<evidence type="ECO:0000259" key="4">
    <source>
        <dbReference type="Pfam" id="PF13336"/>
    </source>
</evidence>
<dbReference type="Gene3D" id="3.40.1080.20">
    <property type="entry name" value="Acetyl-CoA hydrolase/transferase C-terminal domain"/>
    <property type="match status" value="1"/>
</dbReference>
<comment type="similarity">
    <text evidence="1">Belongs to the acetyl-CoA hydrolase/transferase family.</text>
</comment>
<dbReference type="InterPro" id="IPR038460">
    <property type="entry name" value="AcetylCoA_hyd_C_sf"/>
</dbReference>
<dbReference type="InterPro" id="IPR046433">
    <property type="entry name" value="ActCoA_hydro"/>
</dbReference>
<comment type="caution">
    <text evidence="5">The sequence shown here is derived from an EMBL/GenBank/DDBJ whole genome shotgun (WGS) entry which is preliminary data.</text>
</comment>
<dbReference type="RefSeq" id="WP_064301403.1">
    <property type="nucleotide sequence ID" value="NZ_LUCV01000004.1"/>
</dbReference>
<dbReference type="SUPFAM" id="SSF100950">
    <property type="entry name" value="NagB/RpiA/CoA transferase-like"/>
    <property type="match status" value="2"/>
</dbReference>
<feature type="domain" description="Acetyl-CoA hydrolase/transferase C-terminal" evidence="4">
    <location>
        <begin position="265"/>
        <end position="414"/>
    </location>
</feature>
<dbReference type="GO" id="GO:0008775">
    <property type="term" value="F:acetate CoA-transferase activity"/>
    <property type="evidence" value="ECO:0007669"/>
    <property type="project" value="InterPro"/>
</dbReference>
<protein>
    <submittedName>
        <fullName evidence="5">Acetyl-CoA hydrolase</fullName>
    </submittedName>
</protein>
<dbReference type="InterPro" id="IPR003702">
    <property type="entry name" value="ActCoA_hydro_N"/>
</dbReference>
<dbReference type="Pfam" id="PF02550">
    <property type="entry name" value="AcetylCoA_hydro"/>
    <property type="match status" value="1"/>
</dbReference>
<dbReference type="GO" id="GO:0016787">
    <property type="term" value="F:hydrolase activity"/>
    <property type="evidence" value="ECO:0007669"/>
    <property type="project" value="UniProtKB-KW"/>
</dbReference>
<feature type="domain" description="Acetyl-CoA hydrolase/transferase N-terminal" evidence="3">
    <location>
        <begin position="16"/>
        <end position="169"/>
    </location>
</feature>
<evidence type="ECO:0000256" key="1">
    <source>
        <dbReference type="ARBA" id="ARBA00009632"/>
    </source>
</evidence>
<dbReference type="AlphaFoldDB" id="A0A177SV73"/>
<gene>
    <name evidence="5" type="ORF">AYO28_07335</name>
</gene>
<dbReference type="Gene3D" id="3.40.1080.10">
    <property type="entry name" value="Glutaconate Coenzyme A-transferase"/>
    <property type="match status" value="1"/>
</dbReference>
<accession>A0A177SV73</accession>
<dbReference type="Pfam" id="PF13336">
    <property type="entry name" value="AcetylCoA_hyd_C"/>
    <property type="match status" value="1"/>
</dbReference>
<dbReference type="Gene3D" id="3.30.750.70">
    <property type="entry name" value="4-hydroxybutyrate coenzyme like domains"/>
    <property type="match status" value="1"/>
</dbReference>
<evidence type="ECO:0000313" key="6">
    <source>
        <dbReference type="Proteomes" id="UP000077752"/>
    </source>
</evidence>
<dbReference type="InterPro" id="IPR037171">
    <property type="entry name" value="NagB/RpiA_transferase-like"/>
</dbReference>
<dbReference type="InterPro" id="IPR026888">
    <property type="entry name" value="AcetylCoA_hyd_C"/>
</dbReference>
<dbReference type="PANTHER" id="PTHR21432:SF20">
    <property type="entry name" value="ACETYL-COA HYDROLASE"/>
    <property type="match status" value="1"/>
</dbReference>
<keyword evidence="5" id="KW-0378">Hydrolase</keyword>
<dbReference type="GO" id="GO:0006083">
    <property type="term" value="P:acetate metabolic process"/>
    <property type="evidence" value="ECO:0007669"/>
    <property type="project" value="InterPro"/>
</dbReference>
<evidence type="ECO:0000259" key="3">
    <source>
        <dbReference type="Pfam" id="PF02550"/>
    </source>
</evidence>
<keyword evidence="2" id="KW-0808">Transferase</keyword>
<dbReference type="PANTHER" id="PTHR21432">
    <property type="entry name" value="ACETYL-COA HYDROLASE-RELATED"/>
    <property type="match status" value="1"/>
</dbReference>
<proteinExistence type="inferred from homology"/>
<sequence length="417" mass="44849">MTMLLTQSNLDLSALIRPGDTVMWGQANAEPLPLTQALVEQRHALGRLRLMLGIPNSDSCRPEHADSLDFVSYCGSGANRQLAKAGVLEILPCHYSELPRMIRSGALRIDVLMLQLAPADEHGRYSLGLAHEYLLPALETARVVIAEVNQACPWTFGERYLYEEDLDAILHTERAPLQTPAVDPGPVERSIAERVAGLVEDGSTLQLGIGAIPEAVVQALADHRDLGVHSGTIGDGVAALIERGVITNSRKTQDAGVTVAGVLMGSSSLHRFAHRNWLIQMRSTDYTHHPQVLAAHDRLVAINSAIEVDLTGQINAESVAGNYVGALGGAVDFLRGAHRSRGGLPIIALPSSAGQNSRIVSHLNGPVSTPRCDAGLIVTEFGVADLRGLSLRRRARRMIEIAHPQFREQLEQAAAGL</sequence>
<name>A0A177SV73_PSEPU</name>
<organism evidence="5 6">
    <name type="scientific">Pseudomonas putida</name>
    <name type="common">Arthrobacter siderocapsulatus</name>
    <dbReference type="NCBI Taxonomy" id="303"/>
    <lineage>
        <taxon>Bacteria</taxon>
        <taxon>Pseudomonadati</taxon>
        <taxon>Pseudomonadota</taxon>
        <taxon>Gammaproteobacteria</taxon>
        <taxon>Pseudomonadales</taxon>
        <taxon>Pseudomonadaceae</taxon>
        <taxon>Pseudomonas</taxon>
    </lineage>
</organism>
<evidence type="ECO:0000313" key="5">
    <source>
        <dbReference type="EMBL" id="OAI94833.1"/>
    </source>
</evidence>
<dbReference type="Proteomes" id="UP000077752">
    <property type="component" value="Unassembled WGS sequence"/>
</dbReference>
<evidence type="ECO:0000256" key="2">
    <source>
        <dbReference type="ARBA" id="ARBA00022679"/>
    </source>
</evidence>
<dbReference type="EMBL" id="LUCV01000004">
    <property type="protein sequence ID" value="OAI94833.1"/>
    <property type="molecule type" value="Genomic_DNA"/>
</dbReference>
<reference evidence="5 6" key="1">
    <citation type="submission" date="2016-03" db="EMBL/GenBank/DDBJ databases">
        <title>Draft Genome Assembly of Pseudomonas putida strain CBF10-2.</title>
        <authorList>
            <person name="Iyer R.S."/>
            <person name="Damania A."/>
        </authorList>
    </citation>
    <scope>NUCLEOTIDE SEQUENCE [LARGE SCALE GENOMIC DNA]</scope>
    <source>
        <strain evidence="5 6">CBF10-2</strain>
    </source>
</reference>